<gene>
    <name evidence="1" type="ORF">E5S67_06424</name>
</gene>
<dbReference type="Proteomes" id="UP000702425">
    <property type="component" value="Unassembled WGS sequence"/>
</dbReference>
<accession>A0ABX2D7J3</accession>
<evidence type="ECO:0000313" key="2">
    <source>
        <dbReference type="Proteomes" id="UP000702425"/>
    </source>
</evidence>
<name>A0ABX2D7J3_9CYAN</name>
<reference evidence="1 2" key="1">
    <citation type="journal article" date="2020" name="Sci. Rep.">
        <title>A novel cyanobacterial geosmin producer, revising GeoA distribution and dispersion patterns in Bacteria.</title>
        <authorList>
            <person name="Churro C."/>
            <person name="Semedo-Aguiar A.P."/>
            <person name="Silva A.D."/>
            <person name="Pereira-Leal J.B."/>
            <person name="Leite R.B."/>
        </authorList>
    </citation>
    <scope>NUCLEOTIDE SEQUENCE [LARGE SCALE GENOMIC DNA]</scope>
    <source>
        <strain evidence="1 2">IPMA8</strain>
    </source>
</reference>
<dbReference type="EMBL" id="SRRZ01000290">
    <property type="protein sequence ID" value="NQE38639.1"/>
    <property type="molecule type" value="Genomic_DNA"/>
</dbReference>
<dbReference type="NCBIfam" id="NF033572">
    <property type="entry name" value="transpos_ISKra4"/>
    <property type="match status" value="1"/>
</dbReference>
<evidence type="ECO:0008006" key="3">
    <source>
        <dbReference type="Google" id="ProtNLM"/>
    </source>
</evidence>
<proteinExistence type="predicted"/>
<evidence type="ECO:0000313" key="1">
    <source>
        <dbReference type="EMBL" id="NQE38639.1"/>
    </source>
</evidence>
<protein>
    <recommendedName>
        <fullName evidence="3">Transposase</fullName>
    </recommendedName>
</protein>
<keyword evidence="2" id="KW-1185">Reference proteome</keyword>
<organism evidence="1 2">
    <name type="scientific">Microcoleus asticus IPMA8</name>
    <dbReference type="NCBI Taxonomy" id="2563858"/>
    <lineage>
        <taxon>Bacteria</taxon>
        <taxon>Bacillati</taxon>
        <taxon>Cyanobacteriota</taxon>
        <taxon>Cyanophyceae</taxon>
        <taxon>Oscillatoriophycideae</taxon>
        <taxon>Oscillatoriales</taxon>
        <taxon>Microcoleaceae</taxon>
        <taxon>Microcoleus</taxon>
        <taxon>Microcoleus asticus</taxon>
    </lineage>
</organism>
<sequence>MSPHLENCCLRLSANVAYQNAAKDIEYITGITVPAKTQQRLVHYQKFEQPIATADISELSVDGGKARLITALGEKSEWKDYKAIVSEAGIVGSFDKNEMIVNWANQQPLEKPVNCLGDGHDGVWNIFKEISCKQDRREILDWYHLKENLQKVGGSIKRLKQGETYLWKGNVKSAKALFTELKRKTAVNFCKYLEKHKERIINYEAFQRDEICSIGSGAVESGIKQIARRIKISGASWKSEHIGQVLAHRCAYLNDLIGKRRNS</sequence>
<comment type="caution">
    <text evidence="1">The sequence shown here is derived from an EMBL/GenBank/DDBJ whole genome shotgun (WGS) entry which is preliminary data.</text>
</comment>